<sequence>MLMFLEELTTKNARLFSQPGIFISRSLLAIDWMRKITEAYMHMPSLRPARRTQSDVRLLIPAGRQP</sequence>
<keyword evidence="2" id="KW-1185">Reference proteome</keyword>
<reference evidence="1 2" key="1">
    <citation type="submission" date="2016-11" db="EMBL/GenBank/DDBJ databases">
        <authorList>
            <person name="Jaros S."/>
            <person name="Januszkiewicz K."/>
            <person name="Wedrychowicz H."/>
        </authorList>
    </citation>
    <scope>NUCLEOTIDE SEQUENCE [LARGE SCALE GENOMIC DNA]</scope>
    <source>
        <strain evidence="1 2">DSM 21986</strain>
    </source>
</reference>
<gene>
    <name evidence="1" type="ORF">SAMN05443144_10697</name>
</gene>
<accession>A0A1M4ZPJ2</accession>
<evidence type="ECO:0000313" key="1">
    <source>
        <dbReference type="EMBL" id="SHF20030.1"/>
    </source>
</evidence>
<protein>
    <submittedName>
        <fullName evidence="1">Uncharacterized protein</fullName>
    </submittedName>
</protein>
<proteinExistence type="predicted"/>
<organism evidence="1 2">
    <name type="scientific">Fodinibius roseus</name>
    <dbReference type="NCBI Taxonomy" id="1194090"/>
    <lineage>
        <taxon>Bacteria</taxon>
        <taxon>Pseudomonadati</taxon>
        <taxon>Balneolota</taxon>
        <taxon>Balneolia</taxon>
        <taxon>Balneolales</taxon>
        <taxon>Balneolaceae</taxon>
        <taxon>Fodinibius</taxon>
    </lineage>
</organism>
<evidence type="ECO:0000313" key="2">
    <source>
        <dbReference type="Proteomes" id="UP000184041"/>
    </source>
</evidence>
<name>A0A1M4ZPJ2_9BACT</name>
<dbReference type="Proteomes" id="UP000184041">
    <property type="component" value="Unassembled WGS sequence"/>
</dbReference>
<dbReference type="AlphaFoldDB" id="A0A1M4ZPJ2"/>
<dbReference type="EMBL" id="FQUS01000006">
    <property type="protein sequence ID" value="SHF20030.1"/>
    <property type="molecule type" value="Genomic_DNA"/>
</dbReference>